<name>A0ABD0LCZ5_9CAEN</name>
<sequence>MTFSTLESSVLMSSASSYKTAASGCERQNILHILAAPMYLHKTSCYISSSAKAESTGQRVLNTGKQHRILINQLGQQKQDRPTFGFTSGAARDKREYD</sequence>
<proteinExistence type="predicted"/>
<feature type="region of interest" description="Disordered" evidence="1">
    <location>
        <begin position="75"/>
        <end position="98"/>
    </location>
</feature>
<protein>
    <submittedName>
        <fullName evidence="2">Uncharacterized protein</fullName>
    </submittedName>
</protein>
<gene>
    <name evidence="2" type="ORF">BaRGS_00011747</name>
</gene>
<evidence type="ECO:0000256" key="1">
    <source>
        <dbReference type="SAM" id="MobiDB-lite"/>
    </source>
</evidence>
<dbReference type="AlphaFoldDB" id="A0ABD0LCZ5"/>
<dbReference type="Proteomes" id="UP001519460">
    <property type="component" value="Unassembled WGS sequence"/>
</dbReference>
<dbReference type="EMBL" id="JACVVK020000062">
    <property type="protein sequence ID" value="KAK7497011.1"/>
    <property type="molecule type" value="Genomic_DNA"/>
</dbReference>
<keyword evidence="3" id="KW-1185">Reference proteome</keyword>
<reference evidence="2 3" key="1">
    <citation type="journal article" date="2023" name="Sci. Data">
        <title>Genome assembly of the Korean intertidal mud-creeper Batillaria attramentaria.</title>
        <authorList>
            <person name="Patra A.K."/>
            <person name="Ho P.T."/>
            <person name="Jun S."/>
            <person name="Lee S.J."/>
            <person name="Kim Y."/>
            <person name="Won Y.J."/>
        </authorList>
    </citation>
    <scope>NUCLEOTIDE SEQUENCE [LARGE SCALE GENOMIC DNA]</scope>
    <source>
        <strain evidence="2">Wonlab-2016</strain>
    </source>
</reference>
<evidence type="ECO:0000313" key="2">
    <source>
        <dbReference type="EMBL" id="KAK7497011.1"/>
    </source>
</evidence>
<accession>A0ABD0LCZ5</accession>
<organism evidence="2 3">
    <name type="scientific">Batillaria attramentaria</name>
    <dbReference type="NCBI Taxonomy" id="370345"/>
    <lineage>
        <taxon>Eukaryota</taxon>
        <taxon>Metazoa</taxon>
        <taxon>Spiralia</taxon>
        <taxon>Lophotrochozoa</taxon>
        <taxon>Mollusca</taxon>
        <taxon>Gastropoda</taxon>
        <taxon>Caenogastropoda</taxon>
        <taxon>Sorbeoconcha</taxon>
        <taxon>Cerithioidea</taxon>
        <taxon>Batillariidae</taxon>
        <taxon>Batillaria</taxon>
    </lineage>
</organism>
<evidence type="ECO:0000313" key="3">
    <source>
        <dbReference type="Proteomes" id="UP001519460"/>
    </source>
</evidence>
<comment type="caution">
    <text evidence="2">The sequence shown here is derived from an EMBL/GenBank/DDBJ whole genome shotgun (WGS) entry which is preliminary data.</text>
</comment>